<gene>
    <name evidence="1" type="ORF">CTRI78_v000635</name>
</gene>
<dbReference type="EMBL" id="RYZW01000003">
    <property type="protein sequence ID" value="TDZ74646.1"/>
    <property type="molecule type" value="Genomic_DNA"/>
</dbReference>
<comment type="caution">
    <text evidence="1">The sequence shown here is derived from an EMBL/GenBank/DDBJ whole genome shotgun (WGS) entry which is preliminary data.</text>
</comment>
<dbReference type="Proteomes" id="UP000295703">
    <property type="component" value="Unassembled WGS sequence"/>
</dbReference>
<organism evidence="1 2">
    <name type="scientific">Colletotrichum trifolii</name>
    <dbReference type="NCBI Taxonomy" id="5466"/>
    <lineage>
        <taxon>Eukaryota</taxon>
        <taxon>Fungi</taxon>
        <taxon>Dikarya</taxon>
        <taxon>Ascomycota</taxon>
        <taxon>Pezizomycotina</taxon>
        <taxon>Sordariomycetes</taxon>
        <taxon>Hypocreomycetidae</taxon>
        <taxon>Glomerellales</taxon>
        <taxon>Glomerellaceae</taxon>
        <taxon>Colletotrichum</taxon>
        <taxon>Colletotrichum orbiculare species complex</taxon>
    </lineage>
</organism>
<proteinExistence type="predicted"/>
<name>A0A4R8RS22_COLTR</name>
<reference evidence="1 2" key="1">
    <citation type="submission" date="2018-12" db="EMBL/GenBank/DDBJ databases">
        <title>Genome sequence and assembly of Colletotrichum trifolii.</title>
        <authorList>
            <person name="Gan P."/>
            <person name="Shirasu K."/>
        </authorList>
    </citation>
    <scope>NUCLEOTIDE SEQUENCE [LARGE SCALE GENOMIC DNA]</scope>
    <source>
        <strain evidence="1 2">543-2</strain>
    </source>
</reference>
<evidence type="ECO:0000313" key="2">
    <source>
        <dbReference type="Proteomes" id="UP000295703"/>
    </source>
</evidence>
<dbReference type="AlphaFoldDB" id="A0A4R8RS22"/>
<dbReference type="PROSITE" id="PS51257">
    <property type="entry name" value="PROKAR_LIPOPROTEIN"/>
    <property type="match status" value="1"/>
</dbReference>
<sequence length="125" mass="14033">MTASLARSPTTLRDAARPWTPTAALSSCAELGQVRCDHVLRTPYMARNRSATTPVIRRARASRVSERRIWHRSCQERSSGTACEGNDLTTGVFGLMFVLSSTSIWLWRETGWLGGGRWSCWYHTS</sequence>
<protein>
    <submittedName>
        <fullName evidence="1">Uncharacterized protein</fullName>
    </submittedName>
</protein>
<evidence type="ECO:0000313" key="1">
    <source>
        <dbReference type="EMBL" id="TDZ74646.1"/>
    </source>
</evidence>
<keyword evidence="2" id="KW-1185">Reference proteome</keyword>
<accession>A0A4R8RS22</accession>